<evidence type="ECO:0000256" key="3">
    <source>
        <dbReference type="ARBA" id="ARBA00022722"/>
    </source>
</evidence>
<evidence type="ECO:0000256" key="8">
    <source>
        <dbReference type="ARBA" id="ARBA00023204"/>
    </source>
</evidence>
<evidence type="ECO:0000256" key="7">
    <source>
        <dbReference type="ARBA" id="ARBA00022842"/>
    </source>
</evidence>
<feature type="region of interest" description="Disordered" evidence="9">
    <location>
        <begin position="15"/>
        <end position="34"/>
    </location>
</feature>
<dbReference type="InterPro" id="IPR051547">
    <property type="entry name" value="TDP2-like"/>
</dbReference>
<evidence type="ECO:0000256" key="6">
    <source>
        <dbReference type="ARBA" id="ARBA00022801"/>
    </source>
</evidence>
<dbReference type="GO" id="GO:0046872">
    <property type="term" value="F:metal ion binding"/>
    <property type="evidence" value="ECO:0007669"/>
    <property type="project" value="UniProtKB-KW"/>
</dbReference>
<keyword evidence="5" id="KW-0227">DNA damage</keyword>
<dbReference type="PANTHER" id="PTHR15822:SF4">
    <property type="entry name" value="TYROSYL-DNA PHOSPHODIESTERASE 2"/>
    <property type="match status" value="1"/>
</dbReference>
<dbReference type="Pfam" id="PF03372">
    <property type="entry name" value="Exo_endo_phos"/>
    <property type="match status" value="1"/>
</dbReference>
<proteinExistence type="predicted"/>
<dbReference type="GO" id="GO:0003697">
    <property type="term" value="F:single-stranded DNA binding"/>
    <property type="evidence" value="ECO:0007669"/>
    <property type="project" value="TreeGrafter"/>
</dbReference>
<evidence type="ECO:0000256" key="2">
    <source>
        <dbReference type="ARBA" id="ARBA00001946"/>
    </source>
</evidence>
<keyword evidence="7" id="KW-0460">Magnesium</keyword>
<protein>
    <submittedName>
        <fullName evidence="11">5'-tyrosyl DNA phosphodiesterase</fullName>
    </submittedName>
</protein>
<dbReference type="GO" id="GO:0006302">
    <property type="term" value="P:double-strand break repair"/>
    <property type="evidence" value="ECO:0007669"/>
    <property type="project" value="TreeGrafter"/>
</dbReference>
<keyword evidence="3" id="KW-0540">Nuclease</keyword>
<evidence type="ECO:0000259" key="10">
    <source>
        <dbReference type="Pfam" id="PF03372"/>
    </source>
</evidence>
<comment type="cofactor">
    <cofactor evidence="1">
        <name>Mn(2+)</name>
        <dbReference type="ChEBI" id="CHEBI:29035"/>
    </cofactor>
</comment>
<feature type="domain" description="Endonuclease/exonuclease/phosphatase" evidence="10">
    <location>
        <begin position="40"/>
        <end position="186"/>
    </location>
</feature>
<evidence type="ECO:0000256" key="4">
    <source>
        <dbReference type="ARBA" id="ARBA00022723"/>
    </source>
</evidence>
<comment type="cofactor">
    <cofactor evidence="2">
        <name>Mg(2+)</name>
        <dbReference type="ChEBI" id="CHEBI:18420"/>
    </cofactor>
</comment>
<evidence type="ECO:0000313" key="11">
    <source>
        <dbReference type="EMBL" id="QYA18839.1"/>
    </source>
</evidence>
<dbReference type="EMBL" id="MZ420154">
    <property type="protein sequence ID" value="QYA18839.1"/>
    <property type="molecule type" value="Genomic_DNA"/>
</dbReference>
<keyword evidence="4" id="KW-0479">Metal-binding</keyword>
<dbReference type="InterPro" id="IPR005135">
    <property type="entry name" value="Endo/exonuclease/phosphatase"/>
</dbReference>
<dbReference type="InterPro" id="IPR036691">
    <property type="entry name" value="Endo/exonu/phosph_ase_sf"/>
</dbReference>
<dbReference type="GO" id="GO:0004518">
    <property type="term" value="F:nuclease activity"/>
    <property type="evidence" value="ECO:0007669"/>
    <property type="project" value="UniProtKB-KW"/>
</dbReference>
<sequence length="311" mass="36070">MDLLDKAIQQAKLSVSKPVQKNTQQKKETTSSGSENVSVASWNLSGSLDGFTIDRFEHALKTLTSAPVSADIICLQEVPLDHLGWMINRFKVLDYNVFHSITKTRVLGEMTAIRFPIKSYEFVPFVSEHGRPTDFGMNFVEFECYGRSCLIVNTQLDSSFECKDRREQFDDLISLVRKMDKFVIIAMDSNFKTHEPEPWLPPKWVDSWDQYGVLCDKNKNRKYERCYTLDGSRNPTILNTYGNVRHRPDRVLYFNGDRKFRWSLKSFGLLGTKEFKMINGHPVFVSEHFGVYNKYTIEEMHYLPKTTIVVS</sequence>
<keyword evidence="8" id="KW-0234">DNA repair</keyword>
<organism evidence="11">
    <name type="scientific">Clandestinovirus</name>
    <dbReference type="NCBI Taxonomy" id="2831644"/>
    <lineage>
        <taxon>Viruses</taxon>
    </lineage>
</organism>
<dbReference type="SUPFAM" id="SSF56219">
    <property type="entry name" value="DNase I-like"/>
    <property type="match status" value="1"/>
</dbReference>
<dbReference type="Gene3D" id="3.60.10.10">
    <property type="entry name" value="Endonuclease/exonuclease/phosphatase"/>
    <property type="match status" value="1"/>
</dbReference>
<gene>
    <name evidence="11" type="ORF">KOM_12_571</name>
</gene>
<accession>A0A8F8KLY2</accession>
<reference evidence="11" key="1">
    <citation type="submission" date="2021-06" db="EMBL/GenBank/DDBJ databases">
        <authorList>
            <person name="Rolland C."/>
        </authorList>
    </citation>
    <scope>NUCLEOTIDE SEQUENCE</scope>
    <source>
        <strain evidence="11">347.936635</strain>
    </source>
</reference>
<evidence type="ECO:0000256" key="5">
    <source>
        <dbReference type="ARBA" id="ARBA00022763"/>
    </source>
</evidence>
<keyword evidence="6" id="KW-0378">Hydrolase</keyword>
<evidence type="ECO:0000256" key="1">
    <source>
        <dbReference type="ARBA" id="ARBA00001936"/>
    </source>
</evidence>
<dbReference type="GO" id="GO:0070260">
    <property type="term" value="F:5'-tyrosyl-DNA phosphodiesterase activity"/>
    <property type="evidence" value="ECO:0007669"/>
    <property type="project" value="TreeGrafter"/>
</dbReference>
<name>A0A8F8KLY2_9VIRU</name>
<dbReference type="PANTHER" id="PTHR15822">
    <property type="entry name" value="TRAF AND TNF RECEPTOR-ASSOCIATED PROTEIN"/>
    <property type="match status" value="1"/>
</dbReference>
<evidence type="ECO:0000256" key="9">
    <source>
        <dbReference type="SAM" id="MobiDB-lite"/>
    </source>
</evidence>